<proteinExistence type="predicted"/>
<organism evidence="1 2">
    <name type="scientific">Cinchona calisaya</name>
    <dbReference type="NCBI Taxonomy" id="153742"/>
    <lineage>
        <taxon>Eukaryota</taxon>
        <taxon>Viridiplantae</taxon>
        <taxon>Streptophyta</taxon>
        <taxon>Embryophyta</taxon>
        <taxon>Tracheophyta</taxon>
        <taxon>Spermatophyta</taxon>
        <taxon>Magnoliopsida</taxon>
        <taxon>eudicotyledons</taxon>
        <taxon>Gunneridae</taxon>
        <taxon>Pentapetalae</taxon>
        <taxon>asterids</taxon>
        <taxon>lamiids</taxon>
        <taxon>Gentianales</taxon>
        <taxon>Rubiaceae</taxon>
        <taxon>Cinchonoideae</taxon>
        <taxon>Cinchoneae</taxon>
        <taxon>Cinchona</taxon>
    </lineage>
</organism>
<keyword evidence="2" id="KW-1185">Reference proteome</keyword>
<sequence length="85" mass="9958">MGLLPKIRKTHRFTKAKHELIEKTRGSLTLAQHRMKKHANMGRRDVEFQGVLMDLEPGTMDNIRSSAANNWAKGHYFIYLFIYLK</sequence>
<accession>A0ABD3AH97</accession>
<name>A0ABD3AH97_9GENT</name>
<comment type="caution">
    <text evidence="1">The sequence shown here is derived from an EMBL/GenBank/DDBJ whole genome shotgun (WGS) entry which is preliminary data.</text>
</comment>
<dbReference type="AlphaFoldDB" id="A0ABD3AH97"/>
<dbReference type="EMBL" id="JBJUIK010000004">
    <property type="protein sequence ID" value="KAL3529905.1"/>
    <property type="molecule type" value="Genomic_DNA"/>
</dbReference>
<protein>
    <submittedName>
        <fullName evidence="1">Uncharacterized protein</fullName>
    </submittedName>
</protein>
<gene>
    <name evidence="1" type="ORF">ACH5RR_009227</name>
</gene>
<evidence type="ECO:0000313" key="2">
    <source>
        <dbReference type="Proteomes" id="UP001630127"/>
    </source>
</evidence>
<evidence type="ECO:0000313" key="1">
    <source>
        <dbReference type="EMBL" id="KAL3529905.1"/>
    </source>
</evidence>
<reference evidence="1 2" key="1">
    <citation type="submission" date="2024-11" db="EMBL/GenBank/DDBJ databases">
        <title>A near-complete genome assembly of Cinchona calisaya.</title>
        <authorList>
            <person name="Lian D.C."/>
            <person name="Zhao X.W."/>
            <person name="Wei L."/>
        </authorList>
    </citation>
    <scope>NUCLEOTIDE SEQUENCE [LARGE SCALE GENOMIC DNA]</scope>
    <source>
        <tissue evidence="1">Nenye</tissue>
    </source>
</reference>
<dbReference type="Proteomes" id="UP001630127">
    <property type="component" value="Unassembled WGS sequence"/>
</dbReference>